<dbReference type="InterPro" id="IPR035965">
    <property type="entry name" value="PAS-like_dom_sf"/>
</dbReference>
<evidence type="ECO:0000256" key="9">
    <source>
        <dbReference type="ARBA" id="ARBA00022777"/>
    </source>
</evidence>
<dbReference type="InterPro" id="IPR004358">
    <property type="entry name" value="Sig_transdc_His_kin-like_C"/>
</dbReference>
<comment type="subunit">
    <text evidence="14">At low DSF concentrations, interacts with RpfF.</text>
</comment>
<keyword evidence="12" id="KW-0902">Two-component regulatory system</keyword>
<keyword evidence="18" id="KW-0175">Coiled coil</keyword>
<evidence type="ECO:0000256" key="17">
    <source>
        <dbReference type="PROSITE-ProRule" id="PRU00169"/>
    </source>
</evidence>
<dbReference type="SMART" id="SM00448">
    <property type="entry name" value="REC"/>
    <property type="match status" value="2"/>
</dbReference>
<keyword evidence="6" id="KW-0808">Transferase</keyword>
<dbReference type="CDD" id="cd00082">
    <property type="entry name" value="HisKA"/>
    <property type="match status" value="1"/>
</dbReference>
<dbReference type="RefSeq" id="WP_208843460.1">
    <property type="nucleotide sequence ID" value="NZ_CP072133.1"/>
</dbReference>
<dbReference type="SUPFAM" id="SSF55874">
    <property type="entry name" value="ATPase domain of HSP90 chaperone/DNA topoisomerase II/histidine kinase"/>
    <property type="match status" value="1"/>
</dbReference>
<dbReference type="InterPro" id="IPR001610">
    <property type="entry name" value="PAC"/>
</dbReference>
<dbReference type="NCBIfam" id="TIGR00229">
    <property type="entry name" value="sensory_box"/>
    <property type="match status" value="1"/>
</dbReference>
<evidence type="ECO:0000256" key="16">
    <source>
        <dbReference type="PROSITE-ProRule" id="PRU00110"/>
    </source>
</evidence>
<dbReference type="Pfam" id="PF02518">
    <property type="entry name" value="HATPase_c"/>
    <property type="match status" value="1"/>
</dbReference>
<name>A0A975DHJ0_9GAMM</name>
<feature type="domain" description="PAC" evidence="22">
    <location>
        <begin position="244"/>
        <end position="296"/>
    </location>
</feature>
<dbReference type="CDD" id="cd16922">
    <property type="entry name" value="HATPase_EvgS-ArcB-TorS-like"/>
    <property type="match status" value="1"/>
</dbReference>
<dbReference type="InterPro" id="IPR003661">
    <property type="entry name" value="HisK_dim/P_dom"/>
</dbReference>
<feature type="modified residue" description="Phosphohistidine" evidence="16">
    <location>
        <position position="892"/>
    </location>
</feature>
<feature type="modified residue" description="4-aspartylphosphate" evidence="17">
    <location>
        <position position="740"/>
    </location>
</feature>
<dbReference type="FunFam" id="1.10.287.130:FF:000002">
    <property type="entry name" value="Two-component osmosensing histidine kinase"/>
    <property type="match status" value="1"/>
</dbReference>
<keyword evidence="25" id="KW-1185">Reference proteome</keyword>
<evidence type="ECO:0000256" key="8">
    <source>
        <dbReference type="ARBA" id="ARBA00022741"/>
    </source>
</evidence>
<protein>
    <recommendedName>
        <fullName evidence="15">Sensory/regulatory protein RpfC</fullName>
        <ecNumber evidence="3">2.7.13.3</ecNumber>
    </recommendedName>
</protein>
<dbReference type="InterPro" id="IPR003594">
    <property type="entry name" value="HATPase_dom"/>
</dbReference>
<evidence type="ECO:0000256" key="6">
    <source>
        <dbReference type="ARBA" id="ARBA00022679"/>
    </source>
</evidence>
<dbReference type="Gene3D" id="1.20.120.160">
    <property type="entry name" value="HPT domain"/>
    <property type="match status" value="1"/>
</dbReference>
<evidence type="ECO:0000256" key="15">
    <source>
        <dbReference type="ARBA" id="ARBA00068150"/>
    </source>
</evidence>
<gene>
    <name evidence="24" type="ORF">J5O05_02475</name>
</gene>
<dbReference type="PRINTS" id="PR00344">
    <property type="entry name" value="BCTRLSENSOR"/>
</dbReference>
<evidence type="ECO:0000256" key="4">
    <source>
        <dbReference type="ARBA" id="ARBA00022475"/>
    </source>
</evidence>
<keyword evidence="5 17" id="KW-0597">Phosphoprotein</keyword>
<dbReference type="SUPFAM" id="SSF52172">
    <property type="entry name" value="CheY-like"/>
    <property type="match status" value="2"/>
</dbReference>
<accession>A0A975DHJ0</accession>
<feature type="compositionally biased region" description="Polar residues" evidence="19">
    <location>
        <begin position="814"/>
        <end position="825"/>
    </location>
</feature>
<dbReference type="Pfam" id="PF00512">
    <property type="entry name" value="HisKA"/>
    <property type="match status" value="1"/>
</dbReference>
<evidence type="ECO:0000259" key="20">
    <source>
        <dbReference type="PROSITE" id="PS50109"/>
    </source>
</evidence>
<dbReference type="Pfam" id="PF01627">
    <property type="entry name" value="Hpt"/>
    <property type="match status" value="1"/>
</dbReference>
<dbReference type="PROSITE" id="PS50894">
    <property type="entry name" value="HPT"/>
    <property type="match status" value="1"/>
</dbReference>
<dbReference type="PROSITE" id="PS50113">
    <property type="entry name" value="PAC"/>
    <property type="match status" value="1"/>
</dbReference>
<evidence type="ECO:0000313" key="24">
    <source>
        <dbReference type="EMBL" id="QTH71837.1"/>
    </source>
</evidence>
<dbReference type="SMART" id="SM00388">
    <property type="entry name" value="HisKA"/>
    <property type="match status" value="1"/>
</dbReference>
<feature type="domain" description="HPt" evidence="23">
    <location>
        <begin position="853"/>
        <end position="948"/>
    </location>
</feature>
<evidence type="ECO:0000256" key="1">
    <source>
        <dbReference type="ARBA" id="ARBA00000085"/>
    </source>
</evidence>
<evidence type="ECO:0000256" key="2">
    <source>
        <dbReference type="ARBA" id="ARBA00004651"/>
    </source>
</evidence>
<evidence type="ECO:0000256" key="18">
    <source>
        <dbReference type="SAM" id="Coils"/>
    </source>
</evidence>
<dbReference type="Gene3D" id="3.30.450.20">
    <property type="entry name" value="PAS domain"/>
    <property type="match status" value="1"/>
</dbReference>
<keyword evidence="10" id="KW-0067">ATP-binding</keyword>
<comment type="subcellular location">
    <subcellularLocation>
        <location evidence="2">Cell membrane</location>
        <topology evidence="2">Multi-pass membrane protein</topology>
    </subcellularLocation>
</comment>
<evidence type="ECO:0000256" key="14">
    <source>
        <dbReference type="ARBA" id="ARBA00064003"/>
    </source>
</evidence>
<dbReference type="InterPro" id="IPR036097">
    <property type="entry name" value="HisK_dim/P_sf"/>
</dbReference>
<dbReference type="InterPro" id="IPR013656">
    <property type="entry name" value="PAS_4"/>
</dbReference>
<dbReference type="SUPFAM" id="SSF47384">
    <property type="entry name" value="Homodimeric domain of signal transducing histidine kinase"/>
    <property type="match status" value="1"/>
</dbReference>
<dbReference type="SUPFAM" id="SSF47226">
    <property type="entry name" value="Histidine-containing phosphotransfer domain, HPT domain"/>
    <property type="match status" value="1"/>
</dbReference>
<dbReference type="InterPro" id="IPR005467">
    <property type="entry name" value="His_kinase_dom"/>
</dbReference>
<feature type="domain" description="Histidine kinase" evidence="20">
    <location>
        <begin position="314"/>
        <end position="535"/>
    </location>
</feature>
<keyword evidence="4" id="KW-1003">Cell membrane</keyword>
<evidence type="ECO:0000256" key="10">
    <source>
        <dbReference type="ARBA" id="ARBA00022840"/>
    </source>
</evidence>
<organism evidence="24 25">
    <name type="scientific">Pseudoalteromonas xiamenensis</name>
    <dbReference type="NCBI Taxonomy" id="882626"/>
    <lineage>
        <taxon>Bacteria</taxon>
        <taxon>Pseudomonadati</taxon>
        <taxon>Pseudomonadota</taxon>
        <taxon>Gammaproteobacteria</taxon>
        <taxon>Alteromonadales</taxon>
        <taxon>Pseudoalteromonadaceae</taxon>
        <taxon>Pseudoalteromonas</taxon>
    </lineage>
</organism>
<keyword evidence="8" id="KW-0547">Nucleotide-binding</keyword>
<evidence type="ECO:0000256" key="7">
    <source>
        <dbReference type="ARBA" id="ARBA00022692"/>
    </source>
</evidence>
<dbReference type="PROSITE" id="PS50110">
    <property type="entry name" value="RESPONSE_REGULATORY"/>
    <property type="match status" value="2"/>
</dbReference>
<dbReference type="InterPro" id="IPR001789">
    <property type="entry name" value="Sig_transdc_resp-reg_receiver"/>
</dbReference>
<dbReference type="Gene3D" id="3.30.565.10">
    <property type="entry name" value="Histidine kinase-like ATPase, C-terminal domain"/>
    <property type="match status" value="1"/>
</dbReference>
<dbReference type="SUPFAM" id="SSF55785">
    <property type="entry name" value="PYP-like sensor domain (PAS domain)"/>
    <property type="match status" value="1"/>
</dbReference>
<keyword evidence="7" id="KW-0812">Transmembrane</keyword>
<dbReference type="KEGG" id="pxi:J5O05_02475"/>
<reference evidence="24" key="1">
    <citation type="submission" date="2021-03" db="EMBL/GenBank/DDBJ databases">
        <title>Complete Genome of Pseudoalteromonas xiamenensis STKMTI.2, a new potential marine bacterium producing anti-Vibrio compounds.</title>
        <authorList>
            <person name="Handayani D.P."/>
            <person name="Isnansetyo A."/>
            <person name="Istiqomah I."/>
            <person name="Jumina J."/>
        </authorList>
    </citation>
    <scope>NUCLEOTIDE SEQUENCE</scope>
    <source>
        <strain evidence="24">STKMTI.2</strain>
    </source>
</reference>
<dbReference type="AlphaFoldDB" id="A0A975DHJ0"/>
<feature type="coiled-coil region" evidence="18">
    <location>
        <begin position="903"/>
        <end position="930"/>
    </location>
</feature>
<dbReference type="Pfam" id="PF00072">
    <property type="entry name" value="Response_reg"/>
    <property type="match status" value="2"/>
</dbReference>
<evidence type="ECO:0000256" key="19">
    <source>
        <dbReference type="SAM" id="MobiDB-lite"/>
    </source>
</evidence>
<feature type="domain" description="Response regulatory" evidence="21">
    <location>
        <begin position="553"/>
        <end position="667"/>
    </location>
</feature>
<dbReference type="InterPro" id="IPR036890">
    <property type="entry name" value="HATPase_C_sf"/>
</dbReference>
<comment type="catalytic activity">
    <reaction evidence="1">
        <text>ATP + protein L-histidine = ADP + protein N-phospho-L-histidine.</text>
        <dbReference type="EC" id="2.7.13.3"/>
    </reaction>
</comment>
<dbReference type="InterPro" id="IPR000014">
    <property type="entry name" value="PAS"/>
</dbReference>
<evidence type="ECO:0000259" key="23">
    <source>
        <dbReference type="PROSITE" id="PS50894"/>
    </source>
</evidence>
<dbReference type="InterPro" id="IPR008207">
    <property type="entry name" value="Sig_transdc_His_kin_Hpt_dom"/>
</dbReference>
<dbReference type="FunFam" id="3.30.565.10:FF:000010">
    <property type="entry name" value="Sensor histidine kinase RcsC"/>
    <property type="match status" value="1"/>
</dbReference>
<keyword evidence="9" id="KW-0418">Kinase</keyword>
<evidence type="ECO:0000259" key="22">
    <source>
        <dbReference type="PROSITE" id="PS50113"/>
    </source>
</evidence>
<feature type="region of interest" description="Disordered" evidence="19">
    <location>
        <begin position="814"/>
        <end position="834"/>
    </location>
</feature>
<dbReference type="SMART" id="SM00387">
    <property type="entry name" value="HATPase_c"/>
    <property type="match status" value="1"/>
</dbReference>
<dbReference type="PANTHER" id="PTHR45339">
    <property type="entry name" value="HYBRID SIGNAL TRANSDUCTION HISTIDINE KINASE J"/>
    <property type="match status" value="1"/>
</dbReference>
<evidence type="ECO:0000259" key="21">
    <source>
        <dbReference type="PROSITE" id="PS50110"/>
    </source>
</evidence>
<dbReference type="Proteomes" id="UP000664904">
    <property type="component" value="Chromosome"/>
</dbReference>
<evidence type="ECO:0000256" key="12">
    <source>
        <dbReference type="ARBA" id="ARBA00023012"/>
    </source>
</evidence>
<dbReference type="InterPro" id="IPR036641">
    <property type="entry name" value="HPT_dom_sf"/>
</dbReference>
<dbReference type="InterPro" id="IPR000700">
    <property type="entry name" value="PAS-assoc_C"/>
</dbReference>
<evidence type="ECO:0000256" key="3">
    <source>
        <dbReference type="ARBA" id="ARBA00012438"/>
    </source>
</evidence>
<dbReference type="InterPro" id="IPR011006">
    <property type="entry name" value="CheY-like_superfamily"/>
</dbReference>
<dbReference type="PROSITE" id="PS50109">
    <property type="entry name" value="HIS_KIN"/>
    <property type="match status" value="1"/>
</dbReference>
<dbReference type="EMBL" id="CP072133">
    <property type="protein sequence ID" value="QTH71837.1"/>
    <property type="molecule type" value="Genomic_DNA"/>
</dbReference>
<evidence type="ECO:0000256" key="13">
    <source>
        <dbReference type="ARBA" id="ARBA00023136"/>
    </source>
</evidence>
<dbReference type="SMART" id="SM00086">
    <property type="entry name" value="PAC"/>
    <property type="match status" value="1"/>
</dbReference>
<feature type="modified residue" description="4-aspartylphosphate" evidence="17">
    <location>
        <position position="602"/>
    </location>
</feature>
<dbReference type="GO" id="GO:0005524">
    <property type="term" value="F:ATP binding"/>
    <property type="evidence" value="ECO:0007669"/>
    <property type="project" value="UniProtKB-KW"/>
</dbReference>
<dbReference type="EC" id="2.7.13.3" evidence="3"/>
<keyword evidence="13" id="KW-0472">Membrane</keyword>
<evidence type="ECO:0000256" key="11">
    <source>
        <dbReference type="ARBA" id="ARBA00022989"/>
    </source>
</evidence>
<dbReference type="GO" id="GO:0005886">
    <property type="term" value="C:plasma membrane"/>
    <property type="evidence" value="ECO:0007669"/>
    <property type="project" value="UniProtKB-SubCell"/>
</dbReference>
<proteinExistence type="predicted"/>
<keyword evidence="11" id="KW-1133">Transmembrane helix</keyword>
<sequence>MFFNSTQQIQHSKLLSALNEKLRSTESLETYTDLCLSYLVKHIGLPGIAILNISDNSLDVIARQGKVPFVDADNPLFKTSVTQDNYQTYSPSNQSLNIKFGSETLKIKLLYGFALKNTDNVLCLLYFPSLRILEQSEINLIKEVVKDLSVAIERDENSTLRQNTEKALAHQLELTHSMINAIPNPTFYREKSGQFIGVNKAFLDFFDQFEMDIVGSTLDQVYPPHVASMLAEKQTEILQSGHEMRYELNLQDGSGTPRDIIVFEGPFFDGNGAIQGIVGMFLDVTERNQLQQELIDAKIEADRLTKVKSEFLANMSHEIRTPMNAILGMAHLALKTQMSDKQYGYVSKINNAAKQLLSLINDILDFSKIEAGKLTLERTQFELKRVIENVSSITEIRADEKNIDFHIELDPMLPDYYIGDPLRLGQILINLAGNAVKFTDTGSVTLSVNLEKKDNEITYVRFSVKDTGIGMSQDQQKALFQSFSQADTSISRKYGGTGLGLTISQQLVRLMNGEIYVESELSKGSEFYFIVELHAVDKTAEPVLPARFTQHINALVLDDNVQALAITHELLESMGLYVSSTTDVQEASRILNESNIDIAFIDWKMRDVDGIEFIKNQRQKNRDTKYVLITAYGRDLHIEDNDKAAIDCIVLKPATPSYLYDAVVSCTGFGIAKSPEPQSLIDKSKLFEGLTILVAEDQPINQEIAVEILKHYGAKVDVANNGREAIEKVTTQTFDVVLMDMQMPEVDGLTATQEIRKVRTHESLPILAMTANAMQEDVDKCLAAGMNGHIAKPIDLQQLEQSILNCLGKSELNETTVTKSETASPTEEEQEEKQIGELVGINIKEGIDRAAGNPHIYFQILEKFLRQQSEELINLQQALSIGDTDLSSQLLHAIKGASANLSIHYLAEQCKKLEREVKDQTIRLEDIDTLISYVRSQLEVLSEMKRVDVIKPALQPTQNNKALLDDLETALADYNTEALDLAEGLSTITAIDPDEIELVKTLITRFEFDDALQKVRNINQRLH</sequence>
<dbReference type="CDD" id="cd00156">
    <property type="entry name" value="REC"/>
    <property type="match status" value="1"/>
</dbReference>
<dbReference type="CDD" id="cd17546">
    <property type="entry name" value="REC_hyHK_CKI1_RcsC-like"/>
    <property type="match status" value="1"/>
</dbReference>
<evidence type="ECO:0000313" key="25">
    <source>
        <dbReference type="Proteomes" id="UP000664904"/>
    </source>
</evidence>
<dbReference type="GO" id="GO:0000155">
    <property type="term" value="F:phosphorelay sensor kinase activity"/>
    <property type="evidence" value="ECO:0007669"/>
    <property type="project" value="InterPro"/>
</dbReference>
<evidence type="ECO:0000256" key="5">
    <source>
        <dbReference type="ARBA" id="ARBA00022553"/>
    </source>
</evidence>
<feature type="domain" description="Response regulatory" evidence="21">
    <location>
        <begin position="691"/>
        <end position="807"/>
    </location>
</feature>
<dbReference type="Pfam" id="PF08448">
    <property type="entry name" value="PAS_4"/>
    <property type="match status" value="1"/>
</dbReference>
<dbReference type="PANTHER" id="PTHR45339:SF1">
    <property type="entry name" value="HYBRID SIGNAL TRANSDUCTION HISTIDINE KINASE J"/>
    <property type="match status" value="1"/>
</dbReference>
<dbReference type="Gene3D" id="3.40.50.2300">
    <property type="match status" value="2"/>
</dbReference>
<dbReference type="Gene3D" id="1.10.287.130">
    <property type="match status" value="1"/>
</dbReference>